<dbReference type="InterPro" id="IPR051411">
    <property type="entry name" value="Polyketide_trans_af380"/>
</dbReference>
<dbReference type="EMBL" id="MU842949">
    <property type="protein sequence ID" value="KAK2024964.1"/>
    <property type="molecule type" value="Genomic_DNA"/>
</dbReference>
<keyword evidence="4" id="KW-1185">Reference proteome</keyword>
<dbReference type="SUPFAM" id="SSF53474">
    <property type="entry name" value="alpha/beta-Hydrolases"/>
    <property type="match status" value="1"/>
</dbReference>
<evidence type="ECO:0000259" key="2">
    <source>
        <dbReference type="Pfam" id="PF12146"/>
    </source>
</evidence>
<protein>
    <submittedName>
        <fullName evidence="3">Alpha/beta-hydrolase</fullName>
    </submittedName>
</protein>
<proteinExistence type="inferred from homology"/>
<name>A0AAD9HBM5_9PEZI</name>
<evidence type="ECO:0000313" key="4">
    <source>
        <dbReference type="Proteomes" id="UP001232148"/>
    </source>
</evidence>
<dbReference type="PANTHER" id="PTHR47751">
    <property type="entry name" value="SUPERFAMILY HYDROLASE, PUTATIVE (AFU_ORTHOLOGUE AFUA_2G16580)-RELATED"/>
    <property type="match status" value="1"/>
</dbReference>
<dbReference type="Gene3D" id="1.10.10.800">
    <property type="match status" value="1"/>
</dbReference>
<organism evidence="3 4">
    <name type="scientific">Colletotrichum zoysiae</name>
    <dbReference type="NCBI Taxonomy" id="1216348"/>
    <lineage>
        <taxon>Eukaryota</taxon>
        <taxon>Fungi</taxon>
        <taxon>Dikarya</taxon>
        <taxon>Ascomycota</taxon>
        <taxon>Pezizomycotina</taxon>
        <taxon>Sordariomycetes</taxon>
        <taxon>Hypocreomycetidae</taxon>
        <taxon>Glomerellales</taxon>
        <taxon>Glomerellaceae</taxon>
        <taxon>Colletotrichum</taxon>
        <taxon>Colletotrichum graminicola species complex</taxon>
    </lineage>
</organism>
<dbReference type="Proteomes" id="UP001232148">
    <property type="component" value="Unassembled WGS sequence"/>
</dbReference>
<reference evidence="3" key="1">
    <citation type="submission" date="2021-06" db="EMBL/GenBank/DDBJ databases">
        <title>Comparative genomics, transcriptomics and evolutionary studies reveal genomic signatures of adaptation to plant cell wall in hemibiotrophic fungi.</title>
        <authorList>
            <consortium name="DOE Joint Genome Institute"/>
            <person name="Baroncelli R."/>
            <person name="Diaz J.F."/>
            <person name="Benocci T."/>
            <person name="Peng M."/>
            <person name="Battaglia E."/>
            <person name="Haridas S."/>
            <person name="Andreopoulos W."/>
            <person name="Labutti K."/>
            <person name="Pangilinan J."/>
            <person name="Floch G.L."/>
            <person name="Makela M.R."/>
            <person name="Henrissat B."/>
            <person name="Grigoriev I.V."/>
            <person name="Crouch J.A."/>
            <person name="De Vries R.P."/>
            <person name="Sukno S.A."/>
            <person name="Thon M.R."/>
        </authorList>
    </citation>
    <scope>NUCLEOTIDE SEQUENCE</scope>
    <source>
        <strain evidence="3">MAFF235873</strain>
    </source>
</reference>
<comment type="caution">
    <text evidence="3">The sequence shown here is derived from an EMBL/GenBank/DDBJ whole genome shotgun (WGS) entry which is preliminary data.</text>
</comment>
<comment type="similarity">
    <text evidence="1">Belongs to the polyketide transferase af380 family.</text>
</comment>
<gene>
    <name evidence="3" type="ORF">LX32DRAFT_643166</name>
</gene>
<dbReference type="InterPro" id="IPR029058">
    <property type="entry name" value="AB_hydrolase_fold"/>
</dbReference>
<evidence type="ECO:0000313" key="3">
    <source>
        <dbReference type="EMBL" id="KAK2024964.1"/>
    </source>
</evidence>
<sequence length="310" mass="34251">MGVYEEVEFKTVDGINLRGRLYAAQNRGPGVVMGPGLNITMEMSGIPNTAEAFQSAGITALVYDHRGVGASDGSPRNNINPFVQMDDMSDAITFLSSRASVDPKAGVGLWGLSLGGSVAMVTAALDPRVRFVVAVAPITEIAHNMTKLRPMLAKAAKDRESQVKGNEPFYVPMLNKKGENPAGFNPGFDQETVKRLLDAYDELDPLQVSLAPNHLNRTTVGTYRYMLLWDMDHMWKYIVQPVLFLLPRKDQILSVETQMAHYNKLGGPKQLHIQEDAGHMDILDGPHSERVNDVQSDFIRNALDNQIPKY</sequence>
<dbReference type="InterPro" id="IPR022742">
    <property type="entry name" value="Hydrolase_4"/>
</dbReference>
<evidence type="ECO:0000256" key="1">
    <source>
        <dbReference type="ARBA" id="ARBA00029464"/>
    </source>
</evidence>
<dbReference type="PANTHER" id="PTHR47751:SF2">
    <property type="entry name" value="DLTD N-TERMINAL DOMAIN PROTEIN (AFU_ORTHOLOGUE AFUA_8G00380)-RELATED"/>
    <property type="match status" value="1"/>
</dbReference>
<accession>A0AAD9HBM5</accession>
<dbReference type="Gene3D" id="3.40.50.1820">
    <property type="entry name" value="alpha/beta hydrolase"/>
    <property type="match status" value="1"/>
</dbReference>
<dbReference type="AlphaFoldDB" id="A0AAD9HBM5"/>
<dbReference type="Pfam" id="PF12146">
    <property type="entry name" value="Hydrolase_4"/>
    <property type="match status" value="1"/>
</dbReference>
<feature type="domain" description="Serine aminopeptidase S33" evidence="2">
    <location>
        <begin position="47"/>
        <end position="280"/>
    </location>
</feature>